<reference evidence="2" key="1">
    <citation type="submission" date="2020-08" db="EMBL/GenBank/DDBJ databases">
        <title>Multicomponent nature underlies the extraordinary mechanical properties of spider dragline silk.</title>
        <authorList>
            <person name="Kono N."/>
            <person name="Nakamura H."/>
            <person name="Mori M."/>
            <person name="Yoshida Y."/>
            <person name="Ohtoshi R."/>
            <person name="Malay A.D."/>
            <person name="Moran D.A.P."/>
            <person name="Tomita M."/>
            <person name="Numata K."/>
            <person name="Arakawa K."/>
        </authorList>
    </citation>
    <scope>NUCLEOTIDE SEQUENCE</scope>
</reference>
<comment type="caution">
    <text evidence="2">The sequence shown here is derived from an EMBL/GenBank/DDBJ whole genome shotgun (WGS) entry which is preliminary data.</text>
</comment>
<proteinExistence type="predicted"/>
<evidence type="ECO:0000313" key="3">
    <source>
        <dbReference type="Proteomes" id="UP000887013"/>
    </source>
</evidence>
<gene>
    <name evidence="2" type="ORF">NPIL_663201</name>
</gene>
<protein>
    <submittedName>
        <fullName evidence="2">Uncharacterized protein</fullName>
    </submittedName>
</protein>
<dbReference type="EMBL" id="BMAW01124040">
    <property type="protein sequence ID" value="GFU06089.1"/>
    <property type="molecule type" value="Genomic_DNA"/>
</dbReference>
<evidence type="ECO:0000256" key="1">
    <source>
        <dbReference type="SAM" id="MobiDB-lite"/>
    </source>
</evidence>
<dbReference type="Proteomes" id="UP000887013">
    <property type="component" value="Unassembled WGS sequence"/>
</dbReference>
<organism evidence="2 3">
    <name type="scientific">Nephila pilipes</name>
    <name type="common">Giant wood spider</name>
    <name type="synonym">Nephila maculata</name>
    <dbReference type="NCBI Taxonomy" id="299642"/>
    <lineage>
        <taxon>Eukaryota</taxon>
        <taxon>Metazoa</taxon>
        <taxon>Ecdysozoa</taxon>
        <taxon>Arthropoda</taxon>
        <taxon>Chelicerata</taxon>
        <taxon>Arachnida</taxon>
        <taxon>Araneae</taxon>
        <taxon>Araneomorphae</taxon>
        <taxon>Entelegynae</taxon>
        <taxon>Araneoidea</taxon>
        <taxon>Nephilidae</taxon>
        <taxon>Nephila</taxon>
    </lineage>
</organism>
<dbReference type="AlphaFoldDB" id="A0A8X6UEG1"/>
<accession>A0A8X6UEG1</accession>
<sequence length="78" mass="8796">MSVGKHFGLYEATQRSFKKNEATLRNSVCSETKLSIKPSSYTRERENGKISGDVDKRGISKMSNSKRKCRQAGIIEKL</sequence>
<feature type="compositionally biased region" description="Basic and acidic residues" evidence="1">
    <location>
        <begin position="42"/>
        <end position="58"/>
    </location>
</feature>
<feature type="region of interest" description="Disordered" evidence="1">
    <location>
        <begin position="38"/>
        <end position="78"/>
    </location>
</feature>
<name>A0A8X6UEG1_NEPPI</name>
<keyword evidence="3" id="KW-1185">Reference proteome</keyword>
<evidence type="ECO:0000313" key="2">
    <source>
        <dbReference type="EMBL" id="GFU06089.1"/>
    </source>
</evidence>